<accession>A0ABX2E4G6</accession>
<comment type="caution">
    <text evidence="2">The sequence shown here is derived from an EMBL/GenBank/DDBJ whole genome shotgun (WGS) entry which is preliminary data.</text>
</comment>
<evidence type="ECO:0000259" key="1">
    <source>
        <dbReference type="Pfam" id="PF19081"/>
    </source>
</evidence>
<keyword evidence="3" id="KW-1185">Reference proteome</keyword>
<dbReference type="Pfam" id="PF19081">
    <property type="entry name" value="Ig_7"/>
    <property type="match status" value="1"/>
</dbReference>
<sequence length="727" mass="80291">MQKNHILYSIILFLTSSQVYSQLCEGSLGDPVIEINFGSGTNRGPALGSNITAFTYSSSGNLDEGEYTIANTTSGLKDNAWHTTSDHTGDSNGYMMVINSAVLANEGVFYTKTVTGLCANTTFEFSAWLMNIMNPSAGTDEYHPDVTFRISDTSGNILGSYNTGDIAQSTSGIWQQYGFFFTLDADTEVVITILNSAPSAHPGNDIALDDIEFRPCGPTISNTIENETTNSITVCQNENVSYTFQTTISEGYSNPQYQWQYSTDLGTTWLDIENATALDYIFTETTSAGIVYYRIAAANGDNINSISCRITSEVIIVEITATPEPLIGEAEQQFCTTQNPTLSDIEVNANAVWYDAAINGNILPNTTSLVSGTIYYAKKESLSGCESDEILSVTVTIISPTLVVNNISTIICDTDNDNSEFTDLTIHEDDLVNCNDCIFSYFMSLTDAENYYEEGLILNPTNYEWTTDTYSIFVRIDSLDKCYQIAEISISLGESPIIPIEEVVSICEGENSVTIDAGYGFNSYLWSTGEISQTISVNNENIGQYWVSVTEDYGSYTCSSLKEFEVILSNTAIISNIEIEDWTDNNNSITIFLSDLSLGDYEYSIDNINYQDSDSFTGLSSGEYTVYVRDKNGCDTAEEVIYLLNYPKFFTPNGDGTNDNWYIKDALSEPSLTILIFNRYGKILANLDATSTWDGTYNGNLLPTNDYWFKVTRANGKTHVGHFTLKR</sequence>
<dbReference type="NCBIfam" id="TIGR04131">
    <property type="entry name" value="Bac_Flav_CTERM"/>
    <property type="match status" value="1"/>
</dbReference>
<feature type="domain" description="Ig-like" evidence="1">
    <location>
        <begin position="328"/>
        <end position="397"/>
    </location>
</feature>
<dbReference type="EMBL" id="JABRWQ010000002">
    <property type="protein sequence ID" value="NRD22866.1"/>
    <property type="molecule type" value="Genomic_DNA"/>
</dbReference>
<dbReference type="InterPro" id="IPR044023">
    <property type="entry name" value="Ig_7"/>
</dbReference>
<organism evidence="2 3">
    <name type="scientific">Winogradskyella litoriviva</name>
    <dbReference type="NCBI Taxonomy" id="1220182"/>
    <lineage>
        <taxon>Bacteria</taxon>
        <taxon>Pseudomonadati</taxon>
        <taxon>Bacteroidota</taxon>
        <taxon>Flavobacteriia</taxon>
        <taxon>Flavobacteriales</taxon>
        <taxon>Flavobacteriaceae</taxon>
        <taxon>Winogradskyella</taxon>
    </lineage>
</organism>
<reference evidence="2 3" key="1">
    <citation type="journal article" date="2015" name="Int. J. Syst. Evol. Microbiol.">
        <title>Winogradskyella litoriviva sp. nov., isolated from coastal seawater.</title>
        <authorList>
            <person name="Nedashkovskaya O.I."/>
            <person name="Kukhlevskiy A.D."/>
            <person name="Zhukova N.V."/>
            <person name="Kim S.J."/>
            <person name="Rhee S.K."/>
            <person name="Mikhailov V.V."/>
        </authorList>
    </citation>
    <scope>NUCLEOTIDE SEQUENCE [LARGE SCALE GENOMIC DNA]</scope>
    <source>
        <strain evidence="2 3">KMM6491</strain>
    </source>
</reference>
<evidence type="ECO:0000313" key="2">
    <source>
        <dbReference type="EMBL" id="NRD22866.1"/>
    </source>
</evidence>
<dbReference type="RefSeq" id="WP_173300495.1">
    <property type="nucleotide sequence ID" value="NZ_JABRWQ010000002.1"/>
</dbReference>
<protein>
    <submittedName>
        <fullName evidence="2">T9SS type B sorting domain-containing protein</fullName>
    </submittedName>
</protein>
<dbReference type="Proteomes" id="UP000805085">
    <property type="component" value="Unassembled WGS sequence"/>
</dbReference>
<proteinExistence type="predicted"/>
<name>A0ABX2E4G6_9FLAO</name>
<dbReference type="InterPro" id="IPR026341">
    <property type="entry name" value="T9SS_type_B"/>
</dbReference>
<dbReference type="Pfam" id="PF13585">
    <property type="entry name" value="CHU_C"/>
    <property type="match status" value="1"/>
</dbReference>
<gene>
    <name evidence="2" type="ORF">HNV10_06415</name>
</gene>
<evidence type="ECO:0000313" key="3">
    <source>
        <dbReference type="Proteomes" id="UP000805085"/>
    </source>
</evidence>